<dbReference type="NCBIfam" id="TIGR02436">
    <property type="entry name" value="four helix bundle protein"/>
    <property type="match status" value="1"/>
</dbReference>
<comment type="caution">
    <text evidence="1">The sequence shown here is derived from an EMBL/GenBank/DDBJ whole genome shotgun (WGS) entry which is preliminary data.</text>
</comment>
<accession>A0A1F5HG52</accession>
<proteinExistence type="predicted"/>
<dbReference type="EMBL" id="MFCA01000006">
    <property type="protein sequence ID" value="OGE03052.1"/>
    <property type="molecule type" value="Genomic_DNA"/>
</dbReference>
<dbReference type="InterPro" id="IPR036583">
    <property type="entry name" value="23S_rRNA_IVS_sf"/>
</dbReference>
<dbReference type="AlphaFoldDB" id="A0A1F5HG52"/>
<evidence type="ECO:0000313" key="2">
    <source>
        <dbReference type="Proteomes" id="UP000176751"/>
    </source>
</evidence>
<dbReference type="Proteomes" id="UP000176751">
    <property type="component" value="Unassembled WGS sequence"/>
</dbReference>
<name>A0A1F5HG52_9BACT</name>
<dbReference type="Gene3D" id="1.20.1440.60">
    <property type="entry name" value="23S rRNA-intervening sequence"/>
    <property type="match status" value="1"/>
</dbReference>
<dbReference type="Pfam" id="PF05635">
    <property type="entry name" value="23S_rRNA_IVP"/>
    <property type="match status" value="1"/>
</dbReference>
<dbReference type="CDD" id="cd16377">
    <property type="entry name" value="23S_rRNA_IVP_like"/>
    <property type="match status" value="1"/>
</dbReference>
<gene>
    <name evidence="1" type="ORF">A2196_01300</name>
</gene>
<dbReference type="SUPFAM" id="SSF158446">
    <property type="entry name" value="IVS-encoded protein-like"/>
    <property type="match status" value="1"/>
</dbReference>
<evidence type="ECO:0000313" key="1">
    <source>
        <dbReference type="EMBL" id="OGE03052.1"/>
    </source>
</evidence>
<sequence length="127" mass="14613">MESVKSKSTKITTYQDLLVWQKAHRLAVELYKLSKIKKKGFADWEIWRQAIDAAFSAPANIVEGFYSHRGKSFASHLEISRGSIGETDYWIFVLCEIDQIDKKKSEQLRGECQEIIGMLTSLISKIR</sequence>
<organism evidence="1 2">
    <name type="scientific">Candidatus Curtissbacteria bacterium RIFOXYA1_FULL_41_14</name>
    <dbReference type="NCBI Taxonomy" id="1797737"/>
    <lineage>
        <taxon>Bacteria</taxon>
        <taxon>Candidatus Curtissiibacteriota</taxon>
    </lineage>
</organism>
<evidence type="ECO:0008006" key="3">
    <source>
        <dbReference type="Google" id="ProtNLM"/>
    </source>
</evidence>
<dbReference type="PANTHER" id="PTHR38471">
    <property type="entry name" value="FOUR HELIX BUNDLE PROTEIN"/>
    <property type="match status" value="1"/>
</dbReference>
<protein>
    <recommendedName>
        <fullName evidence="3">Four helix bundle protein</fullName>
    </recommendedName>
</protein>
<reference evidence="1 2" key="1">
    <citation type="journal article" date="2016" name="Nat. Commun.">
        <title>Thousands of microbial genomes shed light on interconnected biogeochemical processes in an aquifer system.</title>
        <authorList>
            <person name="Anantharaman K."/>
            <person name="Brown C.T."/>
            <person name="Hug L.A."/>
            <person name="Sharon I."/>
            <person name="Castelle C.J."/>
            <person name="Probst A.J."/>
            <person name="Thomas B.C."/>
            <person name="Singh A."/>
            <person name="Wilkins M.J."/>
            <person name="Karaoz U."/>
            <person name="Brodie E.L."/>
            <person name="Williams K.H."/>
            <person name="Hubbard S.S."/>
            <person name="Banfield J.F."/>
        </authorList>
    </citation>
    <scope>NUCLEOTIDE SEQUENCE [LARGE SCALE GENOMIC DNA]</scope>
</reference>
<dbReference type="PANTHER" id="PTHR38471:SF2">
    <property type="entry name" value="FOUR HELIX BUNDLE PROTEIN"/>
    <property type="match status" value="1"/>
</dbReference>
<dbReference type="InterPro" id="IPR012657">
    <property type="entry name" value="23S_rRNA-intervening_sequence"/>
</dbReference>